<dbReference type="SUPFAM" id="SSF50621">
    <property type="entry name" value="Alanine racemase C-terminal domain-like"/>
    <property type="match status" value="1"/>
</dbReference>
<reference evidence="4" key="1">
    <citation type="submission" date="2010-02" db="EMBL/GenBank/DDBJ databases">
        <title>Sequencing and annotation of the Blastocystis hominis genome.</title>
        <authorList>
            <person name="Wincker P."/>
        </authorList>
    </citation>
    <scope>NUCLEOTIDE SEQUENCE</scope>
    <source>
        <strain evidence="4">Singapore isolate B</strain>
    </source>
</reference>
<evidence type="ECO:0000256" key="2">
    <source>
        <dbReference type="ARBA" id="ARBA00023239"/>
    </source>
</evidence>
<sequence length="356" mass="40013">MEDLELVRNKDHSFYQIHLLEPQERMSEWKNTFGAIKPLLDFNATSSSDLLFECEKVGCRFFFSENSYLEQIKEKKDILGWDITDCSNNSSPLNLVALERAGVKKVVVDSLERIESLKESNKGFTPILQVALTDSIREMGCDMDQAPSICERAAKMGVQLDSLCVGTFEDSNLADIIHSISSILESISAVGQSIKKVMIIGTGTQKLSENDIPTLALLKDLSKKVELSIEASRFFTEKAYTIYTRIIGKKVKHFGEIPHYLYYTDNGVYCSFYNRHINNEPLNPIPIKVSSSTDDSLYESTLFGPTCDSIDTLGTNFLLPDLEIGDWLKFEECGYLCSNYSPQFNGFEDPAETLSA</sequence>
<dbReference type="PANTHER" id="PTHR11482">
    <property type="entry name" value="ARGININE/DIAMINOPIMELATE/ORNITHINE DECARBOXYLASE"/>
    <property type="match status" value="1"/>
</dbReference>
<evidence type="ECO:0000259" key="3">
    <source>
        <dbReference type="Pfam" id="PF00278"/>
    </source>
</evidence>
<dbReference type="OrthoDB" id="5034579at2759"/>
<dbReference type="OMA" id="ERMSEWK"/>
<dbReference type="InterPro" id="IPR029066">
    <property type="entry name" value="PLP-binding_barrel"/>
</dbReference>
<dbReference type="Gene3D" id="3.20.20.10">
    <property type="entry name" value="Alanine racemase"/>
    <property type="match status" value="1"/>
</dbReference>
<keyword evidence="1" id="KW-0663">Pyridoxal phosphate</keyword>
<dbReference type="RefSeq" id="XP_012894965.1">
    <property type="nucleotide sequence ID" value="XM_013039511.1"/>
</dbReference>
<keyword evidence="2" id="KW-0456">Lyase</keyword>
<name>D8LXC2_BLAHO</name>
<dbReference type="PANTHER" id="PTHR11482:SF6">
    <property type="entry name" value="ORNITHINE DECARBOXYLASE 1-RELATED"/>
    <property type="match status" value="1"/>
</dbReference>
<keyword evidence="5" id="KW-1185">Reference proteome</keyword>
<protein>
    <recommendedName>
        <fullName evidence="3">Orn/DAP/Arg decarboxylase 2 C-terminal domain-containing protein</fullName>
    </recommendedName>
</protein>
<organism evidence="4">
    <name type="scientific">Blastocystis hominis</name>
    <dbReference type="NCBI Taxonomy" id="12968"/>
    <lineage>
        <taxon>Eukaryota</taxon>
        <taxon>Sar</taxon>
        <taxon>Stramenopiles</taxon>
        <taxon>Bigyra</taxon>
        <taxon>Opalozoa</taxon>
        <taxon>Opalinata</taxon>
        <taxon>Blastocystidae</taxon>
        <taxon>Blastocystis</taxon>
    </lineage>
</organism>
<dbReference type="GO" id="GO:0004586">
    <property type="term" value="F:ornithine decarboxylase activity"/>
    <property type="evidence" value="ECO:0007669"/>
    <property type="project" value="TreeGrafter"/>
</dbReference>
<dbReference type="InParanoid" id="D8LXC2"/>
<gene>
    <name evidence="4" type="ORF">GSBLH_T00001160001</name>
</gene>
<dbReference type="GeneID" id="24918437"/>
<dbReference type="Gene3D" id="2.40.37.10">
    <property type="entry name" value="Lyase, Ornithine Decarboxylase, Chain A, domain 1"/>
    <property type="match status" value="1"/>
</dbReference>
<evidence type="ECO:0000313" key="4">
    <source>
        <dbReference type="EMBL" id="CBK20917.2"/>
    </source>
</evidence>
<evidence type="ECO:0000313" key="5">
    <source>
        <dbReference type="Proteomes" id="UP000008312"/>
    </source>
</evidence>
<accession>D8LXC2</accession>
<dbReference type="InterPro" id="IPR009006">
    <property type="entry name" value="Ala_racemase/Decarboxylase_C"/>
</dbReference>
<dbReference type="InterPro" id="IPR022643">
    <property type="entry name" value="De-COase2_C"/>
</dbReference>
<dbReference type="InterPro" id="IPR002433">
    <property type="entry name" value="Orn_de-COase"/>
</dbReference>
<dbReference type="GO" id="GO:0033387">
    <property type="term" value="P:putrescine biosynthetic process from arginine, via ornithine"/>
    <property type="evidence" value="ECO:0007669"/>
    <property type="project" value="TreeGrafter"/>
</dbReference>
<dbReference type="Pfam" id="PF00278">
    <property type="entry name" value="Orn_DAP_Arg_deC"/>
    <property type="match status" value="1"/>
</dbReference>
<dbReference type="SUPFAM" id="SSF51419">
    <property type="entry name" value="PLP-binding barrel"/>
    <property type="match status" value="1"/>
</dbReference>
<dbReference type="EMBL" id="FN668639">
    <property type="protein sequence ID" value="CBK20917.2"/>
    <property type="molecule type" value="Genomic_DNA"/>
</dbReference>
<dbReference type="Proteomes" id="UP000008312">
    <property type="component" value="Unassembled WGS sequence"/>
</dbReference>
<proteinExistence type="predicted"/>
<dbReference type="AlphaFoldDB" id="D8LXC2"/>
<evidence type="ECO:0000256" key="1">
    <source>
        <dbReference type="ARBA" id="ARBA00022898"/>
    </source>
</evidence>
<feature type="domain" description="Orn/DAP/Arg decarboxylase 2 C-terminal" evidence="3">
    <location>
        <begin position="238"/>
        <end position="334"/>
    </location>
</feature>
<dbReference type="PRINTS" id="PR01182">
    <property type="entry name" value="ORNDCRBXLASE"/>
</dbReference>
<dbReference type="GO" id="GO:0005737">
    <property type="term" value="C:cytoplasm"/>
    <property type="evidence" value="ECO:0007669"/>
    <property type="project" value="TreeGrafter"/>
</dbReference>